<reference evidence="4 5" key="1">
    <citation type="submission" date="2018-05" db="EMBL/GenBank/DDBJ databases">
        <title>Lujinxingia marina gen. nov. sp. nov., a new facultative anaerobic member of the class Deltaproteobacteria, and proposal of Lujinxingaceae fam. nov.</title>
        <authorList>
            <person name="Li C.-M."/>
        </authorList>
    </citation>
    <scope>NUCLEOTIDE SEQUENCE [LARGE SCALE GENOMIC DNA]</scope>
    <source>
        <strain evidence="4 5">B210</strain>
    </source>
</reference>
<keyword evidence="5" id="KW-1185">Reference proteome</keyword>
<dbReference type="GO" id="GO:0007155">
    <property type="term" value="P:cell adhesion"/>
    <property type="evidence" value="ECO:0007669"/>
    <property type="project" value="InterPro"/>
</dbReference>
<sequence>MTLSSLSPRQSLAWPLALLTALITLLAAGPATAELRVVATTADLGAIASEIVGDQGKVDILARPGDDPHFIDPRPSFVPLLNRADVLVLVGMDLEVGWLPTLITGARNPKIHPGQSGHFDASHHIVAADLPRGPVDRTMGDVHPGGNPHYTTDPRQGARVALALGRHLAELDPPHADAYLERSRHLAREAIRLAQRFEMRFGQLPQARRQVVTYHKSWSYVAGWLGLSDVMQIEPKPGVPPNPRHVALLVDTIQKRQIPAIIQLDYYPTTTAALLSERTGATLLQLPAQTRPGQSYVAHLEELATRLYETLSP</sequence>
<keyword evidence="1 3" id="KW-0813">Transport</keyword>
<dbReference type="Gene3D" id="3.40.50.1980">
    <property type="entry name" value="Nitrogenase molybdenum iron protein domain"/>
    <property type="match status" value="2"/>
</dbReference>
<dbReference type="PRINTS" id="PR00690">
    <property type="entry name" value="ADHESNFAMILY"/>
</dbReference>
<gene>
    <name evidence="4" type="ORF">DL240_15485</name>
</gene>
<accession>A0A328C808</accession>
<dbReference type="SUPFAM" id="SSF53807">
    <property type="entry name" value="Helical backbone' metal receptor"/>
    <property type="match status" value="1"/>
</dbReference>
<dbReference type="RefSeq" id="WP_111730810.1">
    <property type="nucleotide sequence ID" value="NZ_QHKO01000008.1"/>
</dbReference>
<organism evidence="4 5">
    <name type="scientific">Lujinxingia litoralis</name>
    <dbReference type="NCBI Taxonomy" id="2211119"/>
    <lineage>
        <taxon>Bacteria</taxon>
        <taxon>Deltaproteobacteria</taxon>
        <taxon>Bradymonadales</taxon>
        <taxon>Lujinxingiaceae</taxon>
        <taxon>Lujinxingia</taxon>
    </lineage>
</organism>
<dbReference type="InterPro" id="IPR006127">
    <property type="entry name" value="ZnuA-like"/>
</dbReference>
<dbReference type="Proteomes" id="UP000249169">
    <property type="component" value="Unassembled WGS sequence"/>
</dbReference>
<dbReference type="GO" id="GO:0046872">
    <property type="term" value="F:metal ion binding"/>
    <property type="evidence" value="ECO:0007669"/>
    <property type="project" value="InterPro"/>
</dbReference>
<dbReference type="EMBL" id="QHKO01000008">
    <property type="protein sequence ID" value="RAL20718.1"/>
    <property type="molecule type" value="Genomic_DNA"/>
</dbReference>
<dbReference type="PANTHER" id="PTHR42953:SF2">
    <property type="entry name" value="ADHESION PROTEIN"/>
    <property type="match status" value="1"/>
</dbReference>
<evidence type="ECO:0000256" key="3">
    <source>
        <dbReference type="RuleBase" id="RU003512"/>
    </source>
</evidence>
<protein>
    <submittedName>
        <fullName evidence="4">ABC transporter substrate-binding protein</fullName>
    </submittedName>
</protein>
<dbReference type="AlphaFoldDB" id="A0A328C808"/>
<evidence type="ECO:0000313" key="5">
    <source>
        <dbReference type="Proteomes" id="UP000249169"/>
    </source>
</evidence>
<name>A0A328C808_9DELT</name>
<comment type="caution">
    <text evidence="4">The sequence shown here is derived from an EMBL/GenBank/DDBJ whole genome shotgun (WGS) entry which is preliminary data.</text>
</comment>
<dbReference type="PRINTS" id="PR00691">
    <property type="entry name" value="ADHESINB"/>
</dbReference>
<dbReference type="InterPro" id="IPR006128">
    <property type="entry name" value="Lipoprotein_PsaA-like"/>
</dbReference>
<dbReference type="GO" id="GO:0030001">
    <property type="term" value="P:metal ion transport"/>
    <property type="evidence" value="ECO:0007669"/>
    <property type="project" value="InterPro"/>
</dbReference>
<dbReference type="InterPro" id="IPR050492">
    <property type="entry name" value="Bact_metal-bind_prot9"/>
</dbReference>
<dbReference type="InterPro" id="IPR006129">
    <property type="entry name" value="AdhesinB"/>
</dbReference>
<proteinExistence type="inferred from homology"/>
<dbReference type="Pfam" id="PF01297">
    <property type="entry name" value="ZnuA"/>
    <property type="match status" value="1"/>
</dbReference>
<evidence type="ECO:0000256" key="1">
    <source>
        <dbReference type="ARBA" id="ARBA00022448"/>
    </source>
</evidence>
<dbReference type="PANTHER" id="PTHR42953">
    <property type="entry name" value="HIGH-AFFINITY ZINC UPTAKE SYSTEM PROTEIN ZNUA-RELATED"/>
    <property type="match status" value="1"/>
</dbReference>
<evidence type="ECO:0000313" key="4">
    <source>
        <dbReference type="EMBL" id="RAL20718.1"/>
    </source>
</evidence>
<comment type="similarity">
    <text evidence="3">Belongs to the bacterial solute-binding protein 9 family.</text>
</comment>
<evidence type="ECO:0000256" key="2">
    <source>
        <dbReference type="ARBA" id="ARBA00022729"/>
    </source>
</evidence>
<keyword evidence="2" id="KW-0732">Signal</keyword>
<dbReference type="OrthoDB" id="9810636at2"/>